<reference evidence="2 3" key="2">
    <citation type="submission" date="2018-11" db="EMBL/GenBank/DDBJ databases">
        <authorList>
            <consortium name="Pathogen Informatics"/>
        </authorList>
    </citation>
    <scope>NUCLEOTIDE SEQUENCE [LARGE SCALE GENOMIC DNA]</scope>
</reference>
<keyword evidence="3" id="KW-1185">Reference proteome</keyword>
<gene>
    <name evidence="2" type="ORF">HNAJ_LOCUS6844</name>
</gene>
<dbReference type="AlphaFoldDB" id="A0A0R3TIF7"/>
<dbReference type="OrthoDB" id="2156623at2759"/>
<dbReference type="Proteomes" id="UP000278807">
    <property type="component" value="Unassembled WGS sequence"/>
</dbReference>
<sequence length="123" mass="13180">MNYEKIRVSEPKSGVNFLAHGWSRSRTAYLLCAAGSGGGGGGGGICVYEIVREASRHRRLLVLTPPSSTANSHIQALCLVRDGDALAVGFESTFFIFNIWAHGTMNDLQIGQDGDVGLQISRV</sequence>
<proteinExistence type="predicted"/>
<feature type="transmembrane region" description="Helical" evidence="1">
    <location>
        <begin position="28"/>
        <end position="51"/>
    </location>
</feature>
<organism evidence="4">
    <name type="scientific">Rodentolepis nana</name>
    <name type="common">Dwarf tapeworm</name>
    <name type="synonym">Hymenolepis nana</name>
    <dbReference type="NCBI Taxonomy" id="102285"/>
    <lineage>
        <taxon>Eukaryota</taxon>
        <taxon>Metazoa</taxon>
        <taxon>Spiralia</taxon>
        <taxon>Lophotrochozoa</taxon>
        <taxon>Platyhelminthes</taxon>
        <taxon>Cestoda</taxon>
        <taxon>Eucestoda</taxon>
        <taxon>Cyclophyllidea</taxon>
        <taxon>Hymenolepididae</taxon>
        <taxon>Rodentolepis</taxon>
    </lineage>
</organism>
<protein>
    <submittedName>
        <fullName evidence="4">MMS1_N domain-containing protein</fullName>
    </submittedName>
</protein>
<keyword evidence="1" id="KW-0812">Transmembrane</keyword>
<evidence type="ECO:0000313" key="2">
    <source>
        <dbReference type="EMBL" id="VDO02704.1"/>
    </source>
</evidence>
<keyword evidence="1" id="KW-1133">Transmembrane helix</keyword>
<evidence type="ECO:0000313" key="3">
    <source>
        <dbReference type="Proteomes" id="UP000278807"/>
    </source>
</evidence>
<evidence type="ECO:0000256" key="1">
    <source>
        <dbReference type="SAM" id="Phobius"/>
    </source>
</evidence>
<keyword evidence="1" id="KW-0472">Membrane</keyword>
<dbReference type="STRING" id="102285.A0A0R3TIF7"/>
<dbReference type="EMBL" id="UZAE01008641">
    <property type="protein sequence ID" value="VDO02704.1"/>
    <property type="molecule type" value="Genomic_DNA"/>
</dbReference>
<accession>A0A0R3TIF7</accession>
<evidence type="ECO:0000313" key="4">
    <source>
        <dbReference type="WBParaSite" id="HNAJ_0000684801-mRNA-1"/>
    </source>
</evidence>
<dbReference type="WBParaSite" id="HNAJ_0000684801-mRNA-1">
    <property type="protein sequence ID" value="HNAJ_0000684801-mRNA-1"/>
    <property type="gene ID" value="HNAJ_0000684801"/>
</dbReference>
<reference evidence="4" key="1">
    <citation type="submission" date="2017-02" db="UniProtKB">
        <authorList>
            <consortium name="WormBaseParasite"/>
        </authorList>
    </citation>
    <scope>IDENTIFICATION</scope>
</reference>
<name>A0A0R3TIF7_RODNA</name>